<feature type="transmembrane region" description="Helical" evidence="19">
    <location>
        <begin position="71"/>
        <end position="90"/>
    </location>
</feature>
<evidence type="ECO:0000256" key="2">
    <source>
        <dbReference type="ARBA" id="ARBA00004651"/>
    </source>
</evidence>
<evidence type="ECO:0000256" key="13">
    <source>
        <dbReference type="ARBA" id="ARBA00022989"/>
    </source>
</evidence>
<dbReference type="EC" id="2.7.7.41" evidence="6 18"/>
<evidence type="ECO:0000256" key="9">
    <source>
        <dbReference type="ARBA" id="ARBA00022516"/>
    </source>
</evidence>
<evidence type="ECO:0000256" key="11">
    <source>
        <dbReference type="ARBA" id="ARBA00022692"/>
    </source>
</evidence>
<dbReference type="PROSITE" id="PS01315">
    <property type="entry name" value="CDS"/>
    <property type="match status" value="1"/>
</dbReference>
<evidence type="ECO:0000256" key="1">
    <source>
        <dbReference type="ARBA" id="ARBA00001698"/>
    </source>
</evidence>
<feature type="transmembrane region" description="Helical" evidence="19">
    <location>
        <begin position="185"/>
        <end position="208"/>
    </location>
</feature>
<dbReference type="UniPathway" id="UPA00557">
    <property type="reaction ID" value="UER00614"/>
</dbReference>
<dbReference type="PANTHER" id="PTHR46382:SF1">
    <property type="entry name" value="PHOSPHATIDATE CYTIDYLYLTRANSFERASE"/>
    <property type="match status" value="1"/>
</dbReference>
<dbReference type="InterPro" id="IPR000374">
    <property type="entry name" value="PC_trans"/>
</dbReference>
<dbReference type="Pfam" id="PF01148">
    <property type="entry name" value="CTP_transf_1"/>
    <property type="match status" value="1"/>
</dbReference>
<evidence type="ECO:0000256" key="8">
    <source>
        <dbReference type="ARBA" id="ARBA00022475"/>
    </source>
</evidence>
<dbReference type="GO" id="GO:0016024">
    <property type="term" value="P:CDP-diacylglycerol biosynthetic process"/>
    <property type="evidence" value="ECO:0007669"/>
    <property type="project" value="UniProtKB-UniPathway"/>
</dbReference>
<evidence type="ECO:0000256" key="14">
    <source>
        <dbReference type="ARBA" id="ARBA00023098"/>
    </source>
</evidence>
<dbReference type="PANTHER" id="PTHR46382">
    <property type="entry name" value="PHOSPHATIDATE CYTIDYLYLTRANSFERASE"/>
    <property type="match status" value="1"/>
</dbReference>
<comment type="catalytic activity">
    <reaction evidence="1 18">
        <text>a 1,2-diacyl-sn-glycero-3-phosphate + CTP + H(+) = a CDP-1,2-diacyl-sn-glycerol + diphosphate</text>
        <dbReference type="Rhea" id="RHEA:16229"/>
        <dbReference type="ChEBI" id="CHEBI:15378"/>
        <dbReference type="ChEBI" id="CHEBI:33019"/>
        <dbReference type="ChEBI" id="CHEBI:37563"/>
        <dbReference type="ChEBI" id="CHEBI:58332"/>
        <dbReference type="ChEBI" id="CHEBI:58608"/>
        <dbReference type="EC" id="2.7.7.41"/>
    </reaction>
</comment>
<reference evidence="20 21" key="1">
    <citation type="submission" date="2017-09" db="EMBL/GenBank/DDBJ databases">
        <authorList>
            <person name="Ehlers B."/>
            <person name="Leendertz F.H."/>
        </authorList>
    </citation>
    <scope>NUCLEOTIDE SEQUENCE [LARGE SCALE GENOMIC DNA]</scope>
    <source>
        <strain evidence="20 21">DSM 18289</strain>
    </source>
</reference>
<evidence type="ECO:0000256" key="7">
    <source>
        <dbReference type="ARBA" id="ARBA00019373"/>
    </source>
</evidence>
<evidence type="ECO:0000256" key="18">
    <source>
        <dbReference type="RuleBase" id="RU003938"/>
    </source>
</evidence>
<evidence type="ECO:0000256" key="10">
    <source>
        <dbReference type="ARBA" id="ARBA00022679"/>
    </source>
</evidence>
<feature type="transmembrane region" description="Helical" evidence="19">
    <location>
        <begin position="120"/>
        <end position="138"/>
    </location>
</feature>
<feature type="transmembrane region" description="Helical" evidence="19">
    <location>
        <begin position="144"/>
        <end position="165"/>
    </location>
</feature>
<accession>A0A285NEC8</accession>
<dbReference type="RefSeq" id="WP_097152507.1">
    <property type="nucleotide sequence ID" value="NZ_OBEL01000001.1"/>
</dbReference>
<keyword evidence="9" id="KW-0444">Lipid biosynthesis</keyword>
<keyword evidence="13 19" id="KW-1133">Transmembrane helix</keyword>
<keyword evidence="16" id="KW-0594">Phospholipid biosynthesis</keyword>
<keyword evidence="11 18" id="KW-0812">Transmembrane</keyword>
<comment type="similarity">
    <text evidence="5 18">Belongs to the CDS family.</text>
</comment>
<proteinExistence type="inferred from homology"/>
<dbReference type="Proteomes" id="UP000219439">
    <property type="component" value="Unassembled WGS sequence"/>
</dbReference>
<protein>
    <recommendedName>
        <fullName evidence="7 18">Phosphatidate cytidylyltransferase</fullName>
        <ecNumber evidence="6 18">2.7.7.41</ecNumber>
    </recommendedName>
</protein>
<keyword evidence="8" id="KW-1003">Cell membrane</keyword>
<dbReference type="AlphaFoldDB" id="A0A285NEC8"/>
<keyword evidence="14" id="KW-0443">Lipid metabolism</keyword>
<evidence type="ECO:0000256" key="17">
    <source>
        <dbReference type="ARBA" id="ARBA00023264"/>
    </source>
</evidence>
<keyword evidence="17" id="KW-1208">Phospholipid metabolism</keyword>
<evidence type="ECO:0000256" key="15">
    <source>
        <dbReference type="ARBA" id="ARBA00023136"/>
    </source>
</evidence>
<feature type="transmembrane region" description="Helical" evidence="19">
    <location>
        <begin position="96"/>
        <end position="113"/>
    </location>
</feature>
<comment type="subcellular location">
    <subcellularLocation>
        <location evidence="2">Cell membrane</location>
        <topology evidence="2">Multi-pass membrane protein</topology>
    </subcellularLocation>
</comment>
<comment type="pathway">
    <text evidence="4">Lipid metabolism.</text>
</comment>
<dbReference type="EMBL" id="OBEL01000001">
    <property type="protein sequence ID" value="SNZ07864.1"/>
    <property type="molecule type" value="Genomic_DNA"/>
</dbReference>
<keyword evidence="21" id="KW-1185">Reference proteome</keyword>
<sequence length="288" mass="30541">MGDPEHPVEPVSSPSRKLWADLAPRVMSAIVMAIAAFAVTYWGGLAFAVFFGLVSLLIYHEWALMVGEKRAGVPALIGHISIAGSLIAFYLGAWQAALIIPFIGAGFLWFARCSYDTARWCAWGILYASIFGLSIISLRADADYGFAAIILLFALVWGTDIAAYFSGRLIGGPKLLPRVSPKKTWSGSIGGLTVGTALALGAAEMFGIDATLKLAVLLAFLSIASQLGDLAESHMKRMFDVKDSSNLIPGHGGVMDRVDGLLVAVVFAAILGLIFGEGDALATGFLIW</sequence>
<evidence type="ECO:0000256" key="4">
    <source>
        <dbReference type="ARBA" id="ARBA00005189"/>
    </source>
</evidence>
<evidence type="ECO:0000313" key="20">
    <source>
        <dbReference type="EMBL" id="SNZ07864.1"/>
    </source>
</evidence>
<comment type="pathway">
    <text evidence="3 18">Phospholipid metabolism; CDP-diacylglycerol biosynthesis; CDP-diacylglycerol from sn-glycerol 3-phosphate: step 3/3.</text>
</comment>
<evidence type="ECO:0000313" key="21">
    <source>
        <dbReference type="Proteomes" id="UP000219439"/>
    </source>
</evidence>
<dbReference type="OrthoDB" id="9799199at2"/>
<keyword evidence="12 18" id="KW-0548">Nucleotidyltransferase</keyword>
<evidence type="ECO:0000256" key="16">
    <source>
        <dbReference type="ARBA" id="ARBA00023209"/>
    </source>
</evidence>
<feature type="transmembrane region" description="Helical" evidence="19">
    <location>
        <begin position="26"/>
        <end position="59"/>
    </location>
</feature>
<gene>
    <name evidence="20" type="ORF">SAMN06265368_1307</name>
</gene>
<dbReference type="GO" id="GO:0005886">
    <property type="term" value="C:plasma membrane"/>
    <property type="evidence" value="ECO:0007669"/>
    <property type="project" value="UniProtKB-SubCell"/>
</dbReference>
<keyword evidence="15 19" id="KW-0472">Membrane</keyword>
<name>A0A285NEC8_9HYPH</name>
<evidence type="ECO:0000256" key="5">
    <source>
        <dbReference type="ARBA" id="ARBA00010185"/>
    </source>
</evidence>
<keyword evidence="10 18" id="KW-0808">Transferase</keyword>
<evidence type="ECO:0000256" key="12">
    <source>
        <dbReference type="ARBA" id="ARBA00022695"/>
    </source>
</evidence>
<feature type="transmembrane region" description="Helical" evidence="19">
    <location>
        <begin position="261"/>
        <end position="287"/>
    </location>
</feature>
<dbReference type="GO" id="GO:0004605">
    <property type="term" value="F:phosphatidate cytidylyltransferase activity"/>
    <property type="evidence" value="ECO:0007669"/>
    <property type="project" value="UniProtKB-EC"/>
</dbReference>
<evidence type="ECO:0000256" key="19">
    <source>
        <dbReference type="SAM" id="Phobius"/>
    </source>
</evidence>
<organism evidence="20 21">
    <name type="scientific">Cohaesibacter gelatinilyticus</name>
    <dbReference type="NCBI Taxonomy" id="372072"/>
    <lineage>
        <taxon>Bacteria</taxon>
        <taxon>Pseudomonadati</taxon>
        <taxon>Pseudomonadota</taxon>
        <taxon>Alphaproteobacteria</taxon>
        <taxon>Hyphomicrobiales</taxon>
        <taxon>Cohaesibacteraceae</taxon>
    </lineage>
</organism>
<evidence type="ECO:0000256" key="3">
    <source>
        <dbReference type="ARBA" id="ARBA00005119"/>
    </source>
</evidence>
<evidence type="ECO:0000256" key="6">
    <source>
        <dbReference type="ARBA" id="ARBA00012487"/>
    </source>
</evidence>